<dbReference type="AlphaFoldDB" id="A0A0C9VEP2"/>
<evidence type="ECO:0000313" key="2">
    <source>
        <dbReference type="Proteomes" id="UP000053820"/>
    </source>
</evidence>
<gene>
    <name evidence="1" type="ORF">HYDPIDRAFT_112555</name>
</gene>
<sequence>MDLGTTVCEEATAKMRKNDGVGDGSKTSNEITLNGAKGMYMRRVLLVFGARVLLASSTLKNKNGTSMKQVKYVET</sequence>
<dbReference type="EMBL" id="KN839848">
    <property type="protein sequence ID" value="KIJ64034.1"/>
    <property type="molecule type" value="Genomic_DNA"/>
</dbReference>
<organism evidence="1 2">
    <name type="scientific">Hydnomerulius pinastri MD-312</name>
    <dbReference type="NCBI Taxonomy" id="994086"/>
    <lineage>
        <taxon>Eukaryota</taxon>
        <taxon>Fungi</taxon>
        <taxon>Dikarya</taxon>
        <taxon>Basidiomycota</taxon>
        <taxon>Agaricomycotina</taxon>
        <taxon>Agaricomycetes</taxon>
        <taxon>Agaricomycetidae</taxon>
        <taxon>Boletales</taxon>
        <taxon>Boletales incertae sedis</taxon>
        <taxon>Leucogyrophana</taxon>
    </lineage>
</organism>
<dbReference type="HOGENOM" id="CLU_2671373_0_0_1"/>
<protein>
    <submittedName>
        <fullName evidence="1">Uncharacterized protein</fullName>
    </submittedName>
</protein>
<keyword evidence="2" id="KW-1185">Reference proteome</keyword>
<reference evidence="1 2" key="1">
    <citation type="submission" date="2014-04" db="EMBL/GenBank/DDBJ databases">
        <title>Evolutionary Origins and Diversification of the Mycorrhizal Mutualists.</title>
        <authorList>
            <consortium name="DOE Joint Genome Institute"/>
            <consortium name="Mycorrhizal Genomics Consortium"/>
            <person name="Kohler A."/>
            <person name="Kuo A."/>
            <person name="Nagy L.G."/>
            <person name="Floudas D."/>
            <person name="Copeland A."/>
            <person name="Barry K.W."/>
            <person name="Cichocki N."/>
            <person name="Veneault-Fourrey C."/>
            <person name="LaButti K."/>
            <person name="Lindquist E.A."/>
            <person name="Lipzen A."/>
            <person name="Lundell T."/>
            <person name="Morin E."/>
            <person name="Murat C."/>
            <person name="Riley R."/>
            <person name="Ohm R."/>
            <person name="Sun H."/>
            <person name="Tunlid A."/>
            <person name="Henrissat B."/>
            <person name="Grigoriev I.V."/>
            <person name="Hibbett D.S."/>
            <person name="Martin F."/>
        </authorList>
    </citation>
    <scope>NUCLEOTIDE SEQUENCE [LARGE SCALE GENOMIC DNA]</scope>
    <source>
        <strain evidence="1 2">MD-312</strain>
    </source>
</reference>
<evidence type="ECO:0000313" key="1">
    <source>
        <dbReference type="EMBL" id="KIJ64034.1"/>
    </source>
</evidence>
<name>A0A0C9VEP2_9AGAM</name>
<dbReference type="Proteomes" id="UP000053820">
    <property type="component" value="Unassembled WGS sequence"/>
</dbReference>
<proteinExistence type="predicted"/>
<accession>A0A0C9VEP2</accession>